<feature type="compositionally biased region" description="Basic and acidic residues" evidence="1">
    <location>
        <begin position="7"/>
        <end position="20"/>
    </location>
</feature>
<dbReference type="EMBL" id="CP007029">
    <property type="protein sequence ID" value="AHE98360.1"/>
    <property type="molecule type" value="Genomic_DNA"/>
</dbReference>
<feature type="region of interest" description="Disordered" evidence="1">
    <location>
        <begin position="1"/>
        <end position="20"/>
    </location>
</feature>
<gene>
    <name evidence="2" type="ORF">THITH_08910</name>
</gene>
<dbReference type="Proteomes" id="UP000005289">
    <property type="component" value="Chromosome"/>
</dbReference>
<reference evidence="2 3" key="1">
    <citation type="submission" date="2013-12" db="EMBL/GenBank/DDBJ databases">
        <authorList>
            <consortium name="DOE Joint Genome Institute"/>
            <person name="Muyzer G."/>
            <person name="Huntemann M."/>
            <person name="Han J."/>
            <person name="Chen A."/>
            <person name="Kyrpides N."/>
            <person name="Mavromatis K."/>
            <person name="Markowitz V."/>
            <person name="Palaniappan K."/>
            <person name="Ivanova N."/>
            <person name="Schaumberg A."/>
            <person name="Pati A."/>
            <person name="Liolios K."/>
            <person name="Nordberg H.P."/>
            <person name="Cantor M.N."/>
            <person name="Hua S.X."/>
            <person name="Woyke T."/>
        </authorList>
    </citation>
    <scope>NUCLEOTIDE SEQUENCE [LARGE SCALE GENOMIC DNA]</scope>
    <source>
        <strain evidence="2 3">ARh 1</strain>
    </source>
</reference>
<keyword evidence="3" id="KW-1185">Reference proteome</keyword>
<feature type="compositionally biased region" description="Pro residues" evidence="1">
    <location>
        <begin position="106"/>
        <end position="115"/>
    </location>
</feature>
<dbReference type="STRING" id="713585.THITH_08910"/>
<feature type="compositionally biased region" description="Gly residues" evidence="1">
    <location>
        <begin position="77"/>
        <end position="105"/>
    </location>
</feature>
<dbReference type="HOGENOM" id="CLU_2107900_0_0_6"/>
<protein>
    <submittedName>
        <fullName evidence="2">Uncharacterized protein</fullName>
    </submittedName>
</protein>
<evidence type="ECO:0000313" key="2">
    <source>
        <dbReference type="EMBL" id="AHE98360.1"/>
    </source>
</evidence>
<dbReference type="AlphaFoldDB" id="W0DNA1"/>
<accession>W0DNA1</accession>
<name>W0DNA1_9GAMM</name>
<proteinExistence type="predicted"/>
<evidence type="ECO:0000313" key="3">
    <source>
        <dbReference type="Proteomes" id="UP000005289"/>
    </source>
</evidence>
<sequence>MMSPEEFAQHREVMRGLEGDELRQYREAHRESMRARAAEQGFTLPEGRGQWMDQPPRGMGRGLGPQMERGTPPRMGRGMGPGAHPGMGAGRGYGPGYGPGYDPGAGPGPGPYWAR</sequence>
<evidence type="ECO:0000256" key="1">
    <source>
        <dbReference type="SAM" id="MobiDB-lite"/>
    </source>
</evidence>
<dbReference type="KEGG" id="tti:THITH_08910"/>
<feature type="region of interest" description="Disordered" evidence="1">
    <location>
        <begin position="29"/>
        <end position="115"/>
    </location>
</feature>
<organism evidence="2 3">
    <name type="scientific">Thioalkalivibrio paradoxus ARh 1</name>
    <dbReference type="NCBI Taxonomy" id="713585"/>
    <lineage>
        <taxon>Bacteria</taxon>
        <taxon>Pseudomonadati</taxon>
        <taxon>Pseudomonadota</taxon>
        <taxon>Gammaproteobacteria</taxon>
        <taxon>Chromatiales</taxon>
        <taxon>Ectothiorhodospiraceae</taxon>
        <taxon>Thioalkalivibrio</taxon>
    </lineage>
</organism>